<dbReference type="Proteomes" id="UP000064412">
    <property type="component" value="Unassembled WGS sequence"/>
</dbReference>
<sequence>MIHNLNSVAKLDYTGMHPKPFWIKWLHKGYQFFPYSFMRFWSYKLFGYYPTNHKQYFLYLRKVISE</sequence>
<dbReference type="AlphaFoldDB" id="A0ABD4DJV0"/>
<evidence type="ECO:0000313" key="2">
    <source>
        <dbReference type="Proteomes" id="UP000064412"/>
    </source>
</evidence>
<accession>A0ABD4DJV0</accession>
<name>A0ABD4DJV0_ELIMR</name>
<evidence type="ECO:0000313" key="1">
    <source>
        <dbReference type="EMBL" id="KUY17419.1"/>
    </source>
</evidence>
<gene>
    <name evidence="1" type="ORF">ATB95_13790</name>
</gene>
<protein>
    <submittedName>
        <fullName evidence="1">Uncharacterized protein</fullName>
    </submittedName>
</protein>
<reference evidence="1 2" key="1">
    <citation type="submission" date="2015-11" db="EMBL/GenBank/DDBJ databases">
        <authorList>
            <person name="Nicholson A.C."/>
            <person name="Humrighouse B.W."/>
            <person name="Graziano J."/>
            <person name="Lasker B."/>
            <person name="Whitney A.M."/>
            <person name="Mcquiston J.R."/>
        </authorList>
    </citation>
    <scope>NUCLEOTIDE SEQUENCE [LARGE SCALE GENOMIC DNA]</scope>
    <source>
        <strain evidence="1 2">G4071</strain>
    </source>
</reference>
<proteinExistence type="predicted"/>
<comment type="caution">
    <text evidence="1">The sequence shown here is derived from an EMBL/GenBank/DDBJ whole genome shotgun (WGS) entry which is preliminary data.</text>
</comment>
<dbReference type="EMBL" id="LNOI01000004">
    <property type="protein sequence ID" value="KUY17419.1"/>
    <property type="molecule type" value="Genomic_DNA"/>
</dbReference>
<organism evidence="1 2">
    <name type="scientific">Elizabethkingia miricola</name>
    <name type="common">Chryseobacterium miricola</name>
    <dbReference type="NCBI Taxonomy" id="172045"/>
    <lineage>
        <taxon>Bacteria</taxon>
        <taxon>Pseudomonadati</taxon>
        <taxon>Bacteroidota</taxon>
        <taxon>Flavobacteriia</taxon>
        <taxon>Flavobacteriales</taxon>
        <taxon>Weeksellaceae</taxon>
        <taxon>Elizabethkingia</taxon>
    </lineage>
</organism>